<dbReference type="AlphaFoldDB" id="A0AA87Z8K1"/>
<organism evidence="1 2">
    <name type="scientific">Ficus carica</name>
    <name type="common">Common fig</name>
    <dbReference type="NCBI Taxonomy" id="3494"/>
    <lineage>
        <taxon>Eukaryota</taxon>
        <taxon>Viridiplantae</taxon>
        <taxon>Streptophyta</taxon>
        <taxon>Embryophyta</taxon>
        <taxon>Tracheophyta</taxon>
        <taxon>Spermatophyta</taxon>
        <taxon>Magnoliopsida</taxon>
        <taxon>eudicotyledons</taxon>
        <taxon>Gunneridae</taxon>
        <taxon>Pentapetalae</taxon>
        <taxon>rosids</taxon>
        <taxon>fabids</taxon>
        <taxon>Rosales</taxon>
        <taxon>Moraceae</taxon>
        <taxon>Ficeae</taxon>
        <taxon>Ficus</taxon>
    </lineage>
</organism>
<gene>
    <name evidence="1" type="ORF">TIFTF001_003578</name>
</gene>
<name>A0AA87Z8K1_FICCA</name>
<evidence type="ECO:0000313" key="2">
    <source>
        <dbReference type="Proteomes" id="UP001187192"/>
    </source>
</evidence>
<reference evidence="1" key="1">
    <citation type="submission" date="2023-07" db="EMBL/GenBank/DDBJ databases">
        <title>draft genome sequence of fig (Ficus carica).</title>
        <authorList>
            <person name="Takahashi T."/>
            <person name="Nishimura K."/>
        </authorList>
    </citation>
    <scope>NUCLEOTIDE SEQUENCE</scope>
</reference>
<dbReference type="Proteomes" id="UP001187192">
    <property type="component" value="Unassembled WGS sequence"/>
</dbReference>
<proteinExistence type="predicted"/>
<protein>
    <submittedName>
        <fullName evidence="1">Uncharacterized protein</fullName>
    </submittedName>
</protein>
<accession>A0AA87Z8K1</accession>
<keyword evidence="2" id="KW-1185">Reference proteome</keyword>
<dbReference type="EMBL" id="BTGU01000003">
    <property type="protein sequence ID" value="GMN32234.1"/>
    <property type="molecule type" value="Genomic_DNA"/>
</dbReference>
<sequence length="167" mass="19307">MWRSVCRNPALWNKIELNKIGSDSMTTPGETLRVNRADLENFNLSSMMILKKALNLCGGTVTTLESQPSTYSFILMARTCTFAEENLEVLDFSHSNLIDDYEYNEDADLINFGNVEAELNPLASRLKKFVTCGNFNTDWCKCDYVDEEFKQWFENINEEDRNLFLKI</sequence>
<evidence type="ECO:0000313" key="1">
    <source>
        <dbReference type="EMBL" id="GMN32234.1"/>
    </source>
</evidence>
<comment type="caution">
    <text evidence="1">The sequence shown here is derived from an EMBL/GenBank/DDBJ whole genome shotgun (WGS) entry which is preliminary data.</text>
</comment>